<dbReference type="Gene3D" id="3.30.230.10">
    <property type="match status" value="1"/>
</dbReference>
<keyword evidence="4 6" id="KW-0378">Hydrolase</keyword>
<keyword evidence="2 6" id="KW-0540">Nuclease</keyword>
<sequence>MSQAAFPKTARLRKSGEFKAVFAGGHKFVCAGFVLIAAPAGTPRARLGLALAKRRIARSVDRNRIKRVLRESFRNHRSVLAAVDIVVLARSRTGAMSNADLFAQLAGIWPQIARLDSLPRPDRLPPGGRGQR</sequence>
<dbReference type="PANTHER" id="PTHR33992:SF1">
    <property type="entry name" value="RIBONUCLEASE P PROTEIN COMPONENT"/>
    <property type="match status" value="1"/>
</dbReference>
<accession>A0ABV7EQA5</accession>
<comment type="subunit">
    <text evidence="6">Consists of a catalytic RNA component (M1 or rnpB) and a protein subunit.</text>
</comment>
<dbReference type="Pfam" id="PF00825">
    <property type="entry name" value="Ribonuclease_P"/>
    <property type="match status" value="1"/>
</dbReference>
<dbReference type="InterPro" id="IPR000100">
    <property type="entry name" value="RNase_P"/>
</dbReference>
<comment type="function">
    <text evidence="6">RNaseP catalyzes the removal of the 5'-leader sequence from pre-tRNA to produce the mature 5'-terminus. It can also cleave other RNA substrates such as 4.5S RNA. The protein component plays an auxiliary but essential role in vivo by binding to the 5'-leader sequence and broadening the substrate specificity of the ribozyme.</text>
</comment>
<evidence type="ECO:0000256" key="1">
    <source>
        <dbReference type="ARBA" id="ARBA00022694"/>
    </source>
</evidence>
<dbReference type="RefSeq" id="WP_380688199.1">
    <property type="nucleotide sequence ID" value="NZ_JBHRSS010000003.1"/>
</dbReference>
<keyword evidence="1 6" id="KW-0819">tRNA processing</keyword>
<comment type="similarity">
    <text evidence="6">Belongs to the RnpA family.</text>
</comment>
<protein>
    <recommendedName>
        <fullName evidence="6 7">Ribonuclease P protein component</fullName>
        <shortName evidence="6">RNase P protein</shortName>
        <shortName evidence="6">RNaseP protein</shortName>
        <ecNumber evidence="6 7">3.1.26.5</ecNumber>
    </recommendedName>
    <alternativeName>
        <fullName evidence="6">Protein C5</fullName>
    </alternativeName>
</protein>
<evidence type="ECO:0000256" key="4">
    <source>
        <dbReference type="ARBA" id="ARBA00022801"/>
    </source>
</evidence>
<evidence type="ECO:0000256" key="2">
    <source>
        <dbReference type="ARBA" id="ARBA00022722"/>
    </source>
</evidence>
<keyword evidence="9" id="KW-1185">Reference proteome</keyword>
<evidence type="ECO:0000256" key="6">
    <source>
        <dbReference type="HAMAP-Rule" id="MF_00227"/>
    </source>
</evidence>
<dbReference type="InterPro" id="IPR014721">
    <property type="entry name" value="Ribsml_uS5_D2-typ_fold_subgr"/>
</dbReference>
<organism evidence="8 9">
    <name type="scientific">Salinisphaera aquimarina</name>
    <dbReference type="NCBI Taxonomy" id="2094031"/>
    <lineage>
        <taxon>Bacteria</taxon>
        <taxon>Pseudomonadati</taxon>
        <taxon>Pseudomonadota</taxon>
        <taxon>Gammaproteobacteria</taxon>
        <taxon>Salinisphaerales</taxon>
        <taxon>Salinisphaeraceae</taxon>
        <taxon>Salinisphaera</taxon>
    </lineage>
</organism>
<proteinExistence type="inferred from homology"/>
<dbReference type="Proteomes" id="UP001595462">
    <property type="component" value="Unassembled WGS sequence"/>
</dbReference>
<comment type="catalytic activity">
    <reaction evidence="6">
        <text>Endonucleolytic cleavage of RNA, removing 5'-extranucleotides from tRNA precursor.</text>
        <dbReference type="EC" id="3.1.26.5"/>
    </reaction>
</comment>
<evidence type="ECO:0000256" key="3">
    <source>
        <dbReference type="ARBA" id="ARBA00022759"/>
    </source>
</evidence>
<gene>
    <name evidence="6 8" type="primary">rnpA</name>
    <name evidence="8" type="ORF">ACFOSU_07900</name>
</gene>
<evidence type="ECO:0000256" key="7">
    <source>
        <dbReference type="NCBIfam" id="TIGR00188"/>
    </source>
</evidence>
<dbReference type="InterPro" id="IPR020568">
    <property type="entry name" value="Ribosomal_Su5_D2-typ_SF"/>
</dbReference>
<reference evidence="9" key="1">
    <citation type="journal article" date="2019" name="Int. J. Syst. Evol. Microbiol.">
        <title>The Global Catalogue of Microorganisms (GCM) 10K type strain sequencing project: providing services to taxonomists for standard genome sequencing and annotation.</title>
        <authorList>
            <consortium name="The Broad Institute Genomics Platform"/>
            <consortium name="The Broad Institute Genome Sequencing Center for Infectious Disease"/>
            <person name="Wu L."/>
            <person name="Ma J."/>
        </authorList>
    </citation>
    <scope>NUCLEOTIDE SEQUENCE [LARGE SCALE GENOMIC DNA]</scope>
    <source>
        <strain evidence="9">KCTC 52640</strain>
    </source>
</reference>
<dbReference type="GO" id="GO:0004526">
    <property type="term" value="F:ribonuclease P activity"/>
    <property type="evidence" value="ECO:0007669"/>
    <property type="project" value="UniProtKB-EC"/>
</dbReference>
<keyword evidence="3 6" id="KW-0255">Endonuclease</keyword>
<comment type="caution">
    <text evidence="8">The sequence shown here is derived from an EMBL/GenBank/DDBJ whole genome shotgun (WGS) entry which is preliminary data.</text>
</comment>
<dbReference type="EMBL" id="JBHRSS010000003">
    <property type="protein sequence ID" value="MFC3103812.1"/>
    <property type="molecule type" value="Genomic_DNA"/>
</dbReference>
<dbReference type="HAMAP" id="MF_00227">
    <property type="entry name" value="RNase_P"/>
    <property type="match status" value="1"/>
</dbReference>
<evidence type="ECO:0000313" key="8">
    <source>
        <dbReference type="EMBL" id="MFC3103812.1"/>
    </source>
</evidence>
<dbReference type="PANTHER" id="PTHR33992">
    <property type="entry name" value="RIBONUCLEASE P PROTEIN COMPONENT"/>
    <property type="match status" value="1"/>
</dbReference>
<dbReference type="SUPFAM" id="SSF54211">
    <property type="entry name" value="Ribosomal protein S5 domain 2-like"/>
    <property type="match status" value="1"/>
</dbReference>
<dbReference type="EC" id="3.1.26.5" evidence="6 7"/>
<evidence type="ECO:0000313" key="9">
    <source>
        <dbReference type="Proteomes" id="UP001595462"/>
    </source>
</evidence>
<keyword evidence="5 6" id="KW-0694">RNA-binding</keyword>
<evidence type="ECO:0000256" key="5">
    <source>
        <dbReference type="ARBA" id="ARBA00022884"/>
    </source>
</evidence>
<name>A0ABV7EQA5_9GAMM</name>
<dbReference type="NCBIfam" id="TIGR00188">
    <property type="entry name" value="rnpA"/>
    <property type="match status" value="1"/>
</dbReference>